<keyword evidence="2" id="KW-1185">Reference proteome</keyword>
<sequence>MKHTTNSDLDSIPLPSYRFGDSSVDLYDVLRALGHADDAVVSVCTQDPDDKTAFRGRTVRVEHLGQGWSSPDDVNVWFSPNPLTLEPGVSRKGGEADVARGIALYVDLDVVTPDVKDKGLASLSECEQVVEKLTAVLGCAPVVVIESGHGLQPIWRVRDAPLITDGAVAWKTISARWAALVRQVAAEINPKGHVDSIFNIDRVLRCPGSTNWKVPDEPVPARGYVNADAGWLDVAELTSVLPEAPVASPVHQKGSPSEGQAVLDGFRSGAMSTAVAGKVREVEAAIEDGADRHSTMNSATLGLVRLGAKGEPGVRTALITVEALFEAVSDSAGHDPDEFQRSLTGALRVVAGDPDYVALDFYTGGAFEPGGIWGPGSGWIANEDGTRSRGMVAEVASDEDSVGVSAVLERFPLVGAAEMARPIPPIEWLIRGAWPRNSFGPIAGAKKTLKSYNAIAFALAVASGAPLLDQFEVVTPGPVLYLNGEGGRNLFHRRTQAIAKRYGVPLPELPLYAVHVSAPLDSPDFLGAVRHYLDEVQPELVILDPLYAYHPKGVDAANVYERGPMLAEFREQTVGDEAALLVADHFNKGAKELDLDSIGYAGMSAWADSWWVQRHARNGPNLETGEYPLEVQFGSRQWGGRQWNVNWRLPPLDQMDRAEEGEAVDLAVDWSVSRMTSVASSPEAAQASLTMQIYNLVKAQPGQLTKTAVKASKDVKGRGEARAAEVDRMLDAGMLRMERKKLWAMPITFGVGDEP</sequence>
<protein>
    <submittedName>
        <fullName evidence="1">AAA domain-containing protein</fullName>
    </submittedName>
</protein>
<evidence type="ECO:0000313" key="2">
    <source>
        <dbReference type="Proteomes" id="UP000183053"/>
    </source>
</evidence>
<dbReference type="InterPro" id="IPR027417">
    <property type="entry name" value="P-loop_NTPase"/>
</dbReference>
<dbReference type="AlphaFoldDB" id="A0A1H1G5G1"/>
<dbReference type="Pfam" id="PF13481">
    <property type="entry name" value="AAA_25"/>
    <property type="match status" value="1"/>
</dbReference>
<gene>
    <name evidence="1" type="ORF">SAMN04489765_3119</name>
</gene>
<dbReference type="RefSeq" id="WP_082756943.1">
    <property type="nucleotide sequence ID" value="NZ_FNLF01000002.1"/>
</dbReference>
<reference evidence="2" key="1">
    <citation type="submission" date="2016-10" db="EMBL/GenBank/DDBJ databases">
        <authorList>
            <person name="Varghese N."/>
            <person name="Submissions S."/>
        </authorList>
    </citation>
    <scope>NUCLEOTIDE SEQUENCE [LARGE SCALE GENOMIC DNA]</scope>
    <source>
        <strain evidence="2">DSM 44142</strain>
    </source>
</reference>
<dbReference type="Gene3D" id="3.40.50.300">
    <property type="entry name" value="P-loop containing nucleotide triphosphate hydrolases"/>
    <property type="match status" value="1"/>
</dbReference>
<organism evidence="1 2">
    <name type="scientific">Tsukamurella pulmonis</name>
    <dbReference type="NCBI Taxonomy" id="47312"/>
    <lineage>
        <taxon>Bacteria</taxon>
        <taxon>Bacillati</taxon>
        <taxon>Actinomycetota</taxon>
        <taxon>Actinomycetes</taxon>
        <taxon>Mycobacteriales</taxon>
        <taxon>Tsukamurellaceae</taxon>
        <taxon>Tsukamurella</taxon>
    </lineage>
</organism>
<dbReference type="EMBL" id="FNLF01000002">
    <property type="protein sequence ID" value="SDR08383.1"/>
    <property type="molecule type" value="Genomic_DNA"/>
</dbReference>
<name>A0A1H1G5G1_9ACTN</name>
<proteinExistence type="predicted"/>
<dbReference type="OrthoDB" id="3171622at2"/>
<dbReference type="Proteomes" id="UP000183053">
    <property type="component" value="Unassembled WGS sequence"/>
</dbReference>
<dbReference type="SUPFAM" id="SSF52540">
    <property type="entry name" value="P-loop containing nucleoside triphosphate hydrolases"/>
    <property type="match status" value="1"/>
</dbReference>
<dbReference type="STRING" id="47312.SAMN04489765_3119"/>
<accession>A0A1H1G5G1</accession>
<evidence type="ECO:0000313" key="1">
    <source>
        <dbReference type="EMBL" id="SDR08383.1"/>
    </source>
</evidence>